<dbReference type="EMBL" id="KD207198">
    <property type="protein sequence ID" value="EMS52450.1"/>
    <property type="molecule type" value="Genomic_DNA"/>
</dbReference>
<accession>M7ZJB7</accession>
<protein>
    <submittedName>
        <fullName evidence="1">Uncharacterized protein</fullName>
    </submittedName>
</protein>
<name>M7ZJB7_TRIUA</name>
<dbReference type="AlphaFoldDB" id="M7ZJB7"/>
<gene>
    <name evidence="1" type="ORF">TRIUR3_26515</name>
</gene>
<proteinExistence type="predicted"/>
<sequence length="223" mass="24336">MAEGKGGHGNESKNDAKQHIGSEEVDVLGTVVVEVVVLSVLRDGSGSSGSRVEEEMVVHVREAVEVRIFSNGRRTRSVFVGRGSYMLQRHRVVVHRGRGSSATRAGRVEADLSMVNAHTHSSLGVCEVGQTFLLEQVQGKGGSRSWPLRWRKPRSSRRTYWKLELLLLVDGGDGTTRRGSVVLAVGRSRSPEIEAETRPGFGRRGLRWPAQSMEEANGGLGVQ</sequence>
<organism evidence="1">
    <name type="scientific">Triticum urartu</name>
    <name type="common">Red wild einkorn</name>
    <name type="synonym">Crithodium urartu</name>
    <dbReference type="NCBI Taxonomy" id="4572"/>
    <lineage>
        <taxon>Eukaryota</taxon>
        <taxon>Viridiplantae</taxon>
        <taxon>Streptophyta</taxon>
        <taxon>Embryophyta</taxon>
        <taxon>Tracheophyta</taxon>
        <taxon>Spermatophyta</taxon>
        <taxon>Magnoliopsida</taxon>
        <taxon>Liliopsida</taxon>
        <taxon>Poales</taxon>
        <taxon>Poaceae</taxon>
        <taxon>BOP clade</taxon>
        <taxon>Pooideae</taxon>
        <taxon>Triticodae</taxon>
        <taxon>Triticeae</taxon>
        <taxon>Triticinae</taxon>
        <taxon>Triticum</taxon>
    </lineage>
</organism>
<evidence type="ECO:0000313" key="1">
    <source>
        <dbReference type="EMBL" id="EMS52450.1"/>
    </source>
</evidence>
<reference evidence="1" key="1">
    <citation type="journal article" date="2013" name="Nature">
        <title>Draft genome of the wheat A-genome progenitor Triticum urartu.</title>
        <authorList>
            <person name="Ling H.Q."/>
            <person name="Zhao S."/>
            <person name="Liu D."/>
            <person name="Wang J."/>
            <person name="Sun H."/>
            <person name="Zhang C."/>
            <person name="Fan H."/>
            <person name="Li D."/>
            <person name="Dong L."/>
            <person name="Tao Y."/>
            <person name="Gao C."/>
            <person name="Wu H."/>
            <person name="Li Y."/>
            <person name="Cui Y."/>
            <person name="Guo X."/>
            <person name="Zheng S."/>
            <person name="Wang B."/>
            <person name="Yu K."/>
            <person name="Liang Q."/>
            <person name="Yang W."/>
            <person name="Lou X."/>
            <person name="Chen J."/>
            <person name="Feng M."/>
            <person name="Jian J."/>
            <person name="Zhang X."/>
            <person name="Luo G."/>
            <person name="Jiang Y."/>
            <person name="Liu J."/>
            <person name="Wang Z."/>
            <person name="Sha Y."/>
            <person name="Zhang B."/>
            <person name="Wu H."/>
            <person name="Tang D."/>
            <person name="Shen Q."/>
            <person name="Xue P."/>
            <person name="Zou S."/>
            <person name="Wang X."/>
            <person name="Liu X."/>
            <person name="Wang F."/>
            <person name="Yang Y."/>
            <person name="An X."/>
            <person name="Dong Z."/>
            <person name="Zhang K."/>
            <person name="Zhang X."/>
            <person name="Luo M.C."/>
            <person name="Dvorak J."/>
            <person name="Tong Y."/>
            <person name="Wang J."/>
            <person name="Yang H."/>
            <person name="Li Z."/>
            <person name="Wang D."/>
            <person name="Zhang A."/>
            <person name="Wang J."/>
        </authorList>
    </citation>
    <scope>NUCLEOTIDE SEQUENCE</scope>
</reference>